<dbReference type="InterPro" id="IPR029760">
    <property type="entry name" value="GPX_CS"/>
</dbReference>
<dbReference type="SUPFAM" id="SSF52833">
    <property type="entry name" value="Thioredoxin-like"/>
    <property type="match status" value="1"/>
</dbReference>
<keyword evidence="7" id="KW-1185">Reference proteome</keyword>
<dbReference type="Gene3D" id="3.40.30.10">
    <property type="entry name" value="Glutaredoxin"/>
    <property type="match status" value="1"/>
</dbReference>
<dbReference type="PROSITE" id="PS51355">
    <property type="entry name" value="GLUTATHIONE_PEROXID_3"/>
    <property type="match status" value="1"/>
</dbReference>
<reference evidence="6 7" key="1">
    <citation type="journal article" date="2018" name="Sci. Rep.">
        <title>Comparative analysis of the Pocillopora damicornis genome highlights role of immune system in coral evolution.</title>
        <authorList>
            <person name="Cunning R."/>
            <person name="Bay R.A."/>
            <person name="Gillette P."/>
            <person name="Baker A.C."/>
            <person name="Traylor-Knowles N."/>
        </authorList>
    </citation>
    <scope>NUCLEOTIDE SEQUENCE [LARGE SCALE GENOMIC DNA]</scope>
    <source>
        <strain evidence="6">RSMAS</strain>
        <tissue evidence="6">Whole animal</tissue>
    </source>
</reference>
<dbReference type="EMBL" id="RCHS01001235">
    <property type="protein sequence ID" value="RMX54600.1"/>
    <property type="molecule type" value="Genomic_DNA"/>
</dbReference>
<dbReference type="STRING" id="46731.A0A3M6ULT8"/>
<dbReference type="AlphaFoldDB" id="A0A3M6ULT8"/>
<name>A0A3M6ULT8_POCDA</name>
<sequence length="138" mass="15967">MKELNQKNYRCGLNILAFPCNQFLNQEPGANEKEIMNGLKWVRPGNGFVPNFPLFQKIRVNGAWEDPIYTYLKSLCPLPGGVISRYVAVSWTPVRSEDISWNFEKFLVDHNGFPVKRYLPSTKPFDLLGDIRNLMQRC</sequence>
<keyword evidence="4 5" id="KW-0560">Oxidoreductase</keyword>
<dbReference type="PIRSF" id="PIRSF000303">
    <property type="entry name" value="Glutathion_perox"/>
    <property type="match status" value="1"/>
</dbReference>
<dbReference type="PANTHER" id="PTHR11592">
    <property type="entry name" value="GLUTATHIONE PEROXIDASE"/>
    <property type="match status" value="1"/>
</dbReference>
<gene>
    <name evidence="6" type="ORF">pdam_00014086</name>
</gene>
<evidence type="ECO:0000256" key="4">
    <source>
        <dbReference type="ARBA" id="ARBA00023002"/>
    </source>
</evidence>
<evidence type="ECO:0000256" key="3">
    <source>
        <dbReference type="ARBA" id="ARBA00022933"/>
    </source>
</evidence>
<accession>A0A3M6ULT8</accession>
<organism evidence="6 7">
    <name type="scientific">Pocillopora damicornis</name>
    <name type="common">Cauliflower coral</name>
    <name type="synonym">Millepora damicornis</name>
    <dbReference type="NCBI Taxonomy" id="46731"/>
    <lineage>
        <taxon>Eukaryota</taxon>
        <taxon>Metazoa</taxon>
        <taxon>Cnidaria</taxon>
        <taxon>Anthozoa</taxon>
        <taxon>Hexacorallia</taxon>
        <taxon>Scleractinia</taxon>
        <taxon>Astrocoeniina</taxon>
        <taxon>Pocilloporidae</taxon>
        <taxon>Pocillopora</taxon>
    </lineage>
</organism>
<dbReference type="PANTHER" id="PTHR11592:SF134">
    <property type="entry name" value="PHOSPHOLIPID HYDROPEROXIDE GLUTATHIONE PEROXIDASE"/>
    <property type="match status" value="1"/>
</dbReference>
<evidence type="ECO:0000256" key="1">
    <source>
        <dbReference type="ARBA" id="ARBA00006926"/>
    </source>
</evidence>
<keyword evidence="2 5" id="KW-0575">Peroxidase</keyword>
<proteinExistence type="inferred from homology"/>
<comment type="caution">
    <text evidence="6">The sequence shown here is derived from an EMBL/GenBank/DDBJ whole genome shotgun (WGS) entry which is preliminary data.</text>
</comment>
<dbReference type="PRINTS" id="PR01011">
    <property type="entry name" value="GLUTPROXDASE"/>
</dbReference>
<evidence type="ECO:0000256" key="5">
    <source>
        <dbReference type="RuleBase" id="RU000499"/>
    </source>
</evidence>
<keyword evidence="3" id="KW-0712">Selenocysteine</keyword>
<dbReference type="InterPro" id="IPR036249">
    <property type="entry name" value="Thioredoxin-like_sf"/>
</dbReference>
<dbReference type="Proteomes" id="UP000275408">
    <property type="component" value="Unassembled WGS sequence"/>
</dbReference>
<dbReference type="InterPro" id="IPR000889">
    <property type="entry name" value="Glutathione_peroxidase"/>
</dbReference>
<evidence type="ECO:0000313" key="7">
    <source>
        <dbReference type="Proteomes" id="UP000275408"/>
    </source>
</evidence>
<dbReference type="Pfam" id="PF00255">
    <property type="entry name" value="GSHPx"/>
    <property type="match status" value="1"/>
</dbReference>
<dbReference type="OrthoDB" id="446890at2759"/>
<dbReference type="GO" id="GO:0004601">
    <property type="term" value="F:peroxidase activity"/>
    <property type="evidence" value="ECO:0007669"/>
    <property type="project" value="UniProtKB-KW"/>
</dbReference>
<evidence type="ECO:0000256" key="2">
    <source>
        <dbReference type="ARBA" id="ARBA00022559"/>
    </source>
</evidence>
<comment type="similarity">
    <text evidence="1 5">Belongs to the glutathione peroxidase family.</text>
</comment>
<dbReference type="PROSITE" id="PS00763">
    <property type="entry name" value="GLUTATHIONE_PEROXID_2"/>
    <property type="match status" value="1"/>
</dbReference>
<evidence type="ECO:0000313" key="6">
    <source>
        <dbReference type="EMBL" id="RMX54600.1"/>
    </source>
</evidence>
<dbReference type="GO" id="GO:0006979">
    <property type="term" value="P:response to oxidative stress"/>
    <property type="evidence" value="ECO:0007669"/>
    <property type="project" value="InterPro"/>
</dbReference>
<protein>
    <recommendedName>
        <fullName evidence="5">Glutathione peroxidase</fullName>
    </recommendedName>
</protein>